<dbReference type="Proteomes" id="UP000294752">
    <property type="component" value="Unassembled WGS sequence"/>
</dbReference>
<dbReference type="GO" id="GO:0015074">
    <property type="term" value="P:DNA integration"/>
    <property type="evidence" value="ECO:0007669"/>
    <property type="project" value="InterPro"/>
</dbReference>
<dbReference type="RefSeq" id="WP_166637871.1">
    <property type="nucleotide sequence ID" value="NZ_SNZV01000007.1"/>
</dbReference>
<keyword evidence="1" id="KW-0233">DNA recombination</keyword>
<reference evidence="3 4" key="1">
    <citation type="submission" date="2019-03" db="EMBL/GenBank/DDBJ databases">
        <title>Genomic Encyclopedia of Type Strains, Phase III (KMG-III): the genomes of soil and plant-associated and newly described type strains.</title>
        <authorList>
            <person name="Whitman W."/>
        </authorList>
    </citation>
    <scope>NUCLEOTIDE SEQUENCE [LARGE SCALE GENOMIC DNA]</scope>
    <source>
        <strain evidence="3 4">CGMCC 1.12801</strain>
    </source>
</reference>
<dbReference type="AlphaFoldDB" id="A0A4R7CUW1"/>
<dbReference type="InterPro" id="IPR002104">
    <property type="entry name" value="Integrase_catalytic"/>
</dbReference>
<evidence type="ECO:0000256" key="1">
    <source>
        <dbReference type="ARBA" id="ARBA00023172"/>
    </source>
</evidence>
<dbReference type="Gene3D" id="1.10.443.10">
    <property type="entry name" value="Intergrase catalytic core"/>
    <property type="match status" value="1"/>
</dbReference>
<dbReference type="SUPFAM" id="SSF56349">
    <property type="entry name" value="DNA breaking-rejoining enzymes"/>
    <property type="match status" value="1"/>
</dbReference>
<evidence type="ECO:0000259" key="2">
    <source>
        <dbReference type="PROSITE" id="PS51898"/>
    </source>
</evidence>
<keyword evidence="4" id="KW-1185">Reference proteome</keyword>
<dbReference type="GO" id="GO:0006310">
    <property type="term" value="P:DNA recombination"/>
    <property type="evidence" value="ECO:0007669"/>
    <property type="project" value="UniProtKB-KW"/>
</dbReference>
<gene>
    <name evidence="3" type="ORF">B0I21_107292</name>
</gene>
<accession>A0A4R7CUW1</accession>
<dbReference type="InterPro" id="IPR011010">
    <property type="entry name" value="DNA_brk_join_enz"/>
</dbReference>
<proteinExistence type="predicted"/>
<feature type="domain" description="Tyr recombinase" evidence="2">
    <location>
        <begin position="187"/>
        <end position="371"/>
    </location>
</feature>
<organism evidence="3 4">
    <name type="scientific">Sphingobacterium paludis</name>
    <dbReference type="NCBI Taxonomy" id="1476465"/>
    <lineage>
        <taxon>Bacteria</taxon>
        <taxon>Pseudomonadati</taxon>
        <taxon>Bacteroidota</taxon>
        <taxon>Sphingobacteriia</taxon>
        <taxon>Sphingobacteriales</taxon>
        <taxon>Sphingobacteriaceae</taxon>
        <taxon>Sphingobacterium</taxon>
    </lineage>
</organism>
<name>A0A4R7CUW1_9SPHI</name>
<comment type="caution">
    <text evidence="3">The sequence shown here is derived from an EMBL/GenBank/DDBJ whole genome shotgun (WGS) entry which is preliminary data.</text>
</comment>
<dbReference type="InterPro" id="IPR013762">
    <property type="entry name" value="Integrase-like_cat_sf"/>
</dbReference>
<evidence type="ECO:0000313" key="3">
    <source>
        <dbReference type="EMBL" id="TDS11940.1"/>
    </source>
</evidence>
<dbReference type="GO" id="GO:0003677">
    <property type="term" value="F:DNA binding"/>
    <property type="evidence" value="ECO:0007669"/>
    <property type="project" value="InterPro"/>
</dbReference>
<evidence type="ECO:0000313" key="4">
    <source>
        <dbReference type="Proteomes" id="UP000294752"/>
    </source>
</evidence>
<dbReference type="PROSITE" id="PS51898">
    <property type="entry name" value="TYR_RECOMBINASE"/>
    <property type="match status" value="1"/>
</dbReference>
<protein>
    <submittedName>
        <fullName evidence="3">Site-specific recombinase XerD</fullName>
    </submittedName>
</protein>
<dbReference type="Pfam" id="PF00589">
    <property type="entry name" value="Phage_integrase"/>
    <property type="match status" value="1"/>
</dbReference>
<sequence length="373" mass="43963">MHNYEISISFTDLTKRSFISITIDGTRYREYNGNRINVNIKPNKAKTVKERSTLLKNLEYEFRKRLEDGTYQRLIATPQDQLENTETLMLKALNQKISNNLNPHYAKALERNCHQFLNFLTVKEIQSDINHLNVNRIQSYLDFYKTSHNNYMAKRRELGSLLGYLKGKGYLRHDLLKQTDRLKLRASLHKVYSQTQLKSVLKHLKQRNENLYICCLLSYGCLLRPHIEIRNLTARHFKADCTEIHLSGEENKSGRVRVVLIPEYVRKAIYHRVNSLAKNENLFSNQTQPYNEYYFKTAWSRLYKEMLALDILEEKQTIYSFRHTAAVNVYKKSKDLHLLKQLLGHSDMIVTLKYLRGLGVTNVEELKNVMPEL</sequence>
<dbReference type="EMBL" id="SNZV01000007">
    <property type="protein sequence ID" value="TDS11940.1"/>
    <property type="molecule type" value="Genomic_DNA"/>
</dbReference>